<dbReference type="AlphaFoldDB" id="A0A4V6F0M7"/>
<proteinExistence type="predicted"/>
<comment type="caution">
    <text evidence="1">The sequence shown here is derived from an EMBL/GenBank/DDBJ whole genome shotgun (WGS) entry which is preliminary data.</text>
</comment>
<gene>
    <name evidence="1" type="ORF">FAP39_16500</name>
</gene>
<evidence type="ECO:0000313" key="2">
    <source>
        <dbReference type="Proteomes" id="UP000306575"/>
    </source>
</evidence>
<organism evidence="1 2">
    <name type="scientific">Shimia litoralis</name>
    <dbReference type="NCBI Taxonomy" id="420403"/>
    <lineage>
        <taxon>Bacteria</taxon>
        <taxon>Pseudomonadati</taxon>
        <taxon>Pseudomonadota</taxon>
        <taxon>Alphaproteobacteria</taxon>
        <taxon>Rhodobacterales</taxon>
        <taxon>Roseobacteraceae</taxon>
    </lineage>
</organism>
<dbReference type="RefSeq" id="WP_138017479.1">
    <property type="nucleotide sequence ID" value="NZ_SULI01000034.1"/>
</dbReference>
<reference evidence="1 2" key="1">
    <citation type="submission" date="2019-04" db="EMBL/GenBank/DDBJ databases">
        <title>Genome sequence of Pelagicola litoralis CL-ES2.</title>
        <authorList>
            <person name="Cao J."/>
        </authorList>
    </citation>
    <scope>NUCLEOTIDE SEQUENCE [LARGE SCALE GENOMIC DNA]</scope>
    <source>
        <strain evidence="1 2">CL-ES2</strain>
    </source>
</reference>
<protein>
    <submittedName>
        <fullName evidence="1">Uncharacterized protein</fullName>
    </submittedName>
</protein>
<dbReference type="EMBL" id="SULI01000034">
    <property type="protein sequence ID" value="TKZ15901.1"/>
    <property type="molecule type" value="Genomic_DNA"/>
</dbReference>
<name>A0A4V6F0M7_9RHOB</name>
<dbReference type="OrthoDB" id="7861668at2"/>
<keyword evidence="2" id="KW-1185">Reference proteome</keyword>
<dbReference type="Proteomes" id="UP000306575">
    <property type="component" value="Unassembled WGS sequence"/>
</dbReference>
<accession>A0A4V6F0M7</accession>
<evidence type="ECO:0000313" key="1">
    <source>
        <dbReference type="EMBL" id="TKZ15901.1"/>
    </source>
</evidence>
<sequence length="118" mass="12813">MTGKNVLRLLLALTILVSGLLRPPGTMLVFDGDTITYEICNGGELETITIPLDGEPQRAIDLGCDFFSTQIAALPFPSPEVIVNRVELTRLPYPVASRFLVESMGLRAYAPRAPPLVS</sequence>